<sequence>MEQTDVICPKCKSSQWGRGKQSGYASVAPMDKIFSFNSALIHIICTDCGYILESYVEQPEKFKRKET</sequence>
<dbReference type="Proteomes" id="UP001056500">
    <property type="component" value="Chromosome"/>
</dbReference>
<dbReference type="EMBL" id="CP098755">
    <property type="protein sequence ID" value="USG64345.1"/>
    <property type="molecule type" value="Genomic_DNA"/>
</dbReference>
<accession>A0ABY4WEX4</accession>
<dbReference type="RefSeq" id="WP_251871459.1">
    <property type="nucleotide sequence ID" value="NZ_CP098755.1"/>
</dbReference>
<organism evidence="1 2">
    <name type="scientific">Brevibacillus ruminantium</name>
    <dbReference type="NCBI Taxonomy" id="2950604"/>
    <lineage>
        <taxon>Bacteria</taxon>
        <taxon>Bacillati</taxon>
        <taxon>Bacillota</taxon>
        <taxon>Bacilli</taxon>
        <taxon>Bacillales</taxon>
        <taxon>Paenibacillaceae</taxon>
        <taxon>Brevibacillus</taxon>
    </lineage>
</organism>
<reference evidence="1" key="1">
    <citation type="submission" date="2022-06" db="EMBL/GenBank/DDBJ databases">
        <title>Genome sequencing of Brevibacillus sp. BB3-R1.</title>
        <authorList>
            <person name="Heo J."/>
            <person name="Lee D."/>
            <person name="Won M."/>
            <person name="Han B.-H."/>
            <person name="Hong S.-B."/>
            <person name="Kwon S.-W."/>
        </authorList>
    </citation>
    <scope>NUCLEOTIDE SEQUENCE</scope>
    <source>
        <strain evidence="1">BB3-R1</strain>
    </source>
</reference>
<evidence type="ECO:0000313" key="2">
    <source>
        <dbReference type="Proteomes" id="UP001056500"/>
    </source>
</evidence>
<keyword evidence="2" id="KW-1185">Reference proteome</keyword>
<gene>
    <name evidence="1" type="ORF">NDK47_19600</name>
</gene>
<protein>
    <submittedName>
        <fullName evidence="1">Transcription initiation factor TFIIIB</fullName>
    </submittedName>
</protein>
<proteinExistence type="predicted"/>
<evidence type="ECO:0000313" key="1">
    <source>
        <dbReference type="EMBL" id="USG64345.1"/>
    </source>
</evidence>
<name>A0ABY4WEX4_9BACL</name>